<sequence>MKIKISPALKFTAGLVGVLVFLFAAYRLAFKLAGFLPEPYKPPLLQAQFKFIAGVNNIIDAFYPKTYLHAFTVKDLPEFNLTMSATDIKNIAADVKKSLEVGVHDSETEATQEISFRFASQTYKATISFHGGGANNFIYNKTDYDVKLKDNQAVDNLSKFNLLNSWLHDWITPLLANSLADRLELIHNRQEPVRVKINGKANGIYMFEEKVDDQFLKSRNLAGYIIALKDATRLKHRGNEVALNAHHLSGWDFAIANVEPLATDDPQALYQTDKFFKAMRDRDLKTLVDVIDLDYLARFEAYREVLGIDHDVAGDNLRFYYSSSDQKFYPLVRNEGDLTKLTLSGGTTLKSYNLYDPHLADQYDYPRLFLLLERLPEFRKLKYGYLNQLANDYSQIEADFDQIYAAYADVFIYDTVDEASIREKKRLLRQFRDTIDNNLSLIKQQLEFAQVAISVVNRPGSVTIEIIPDAVVPVSFTMFKLNFVDAPAQDITAAVGQDTIMADFSADFDLLPTTFAYTVPVPAPVSSLSIKAENAVTGAPVTDLYSAIASQP</sequence>
<reference evidence="1 2" key="1">
    <citation type="journal article" date="2015" name="Nature">
        <title>rRNA introns, odd ribosomes, and small enigmatic genomes across a large radiation of phyla.</title>
        <authorList>
            <person name="Brown C.T."/>
            <person name="Hug L.A."/>
            <person name="Thomas B.C."/>
            <person name="Sharon I."/>
            <person name="Castelle C.J."/>
            <person name="Singh A."/>
            <person name="Wilkins M.J."/>
            <person name="Williams K.H."/>
            <person name="Banfield J.F."/>
        </authorList>
    </citation>
    <scope>NUCLEOTIDE SEQUENCE [LARGE SCALE GENOMIC DNA]</scope>
</reference>
<organism evidence="1 2">
    <name type="scientific">Candidatus Beckwithbacteria bacterium GW2011_GWB1_47_15</name>
    <dbReference type="NCBI Taxonomy" id="1618371"/>
    <lineage>
        <taxon>Bacteria</taxon>
        <taxon>Candidatus Beckwithiibacteriota</taxon>
    </lineage>
</organism>
<dbReference type="Proteomes" id="UP000033860">
    <property type="component" value="Unassembled WGS sequence"/>
</dbReference>
<proteinExistence type="predicted"/>
<evidence type="ECO:0000313" key="1">
    <source>
        <dbReference type="EMBL" id="KKU61704.1"/>
    </source>
</evidence>
<gene>
    <name evidence="1" type="ORF">UX85_C0002G0084</name>
</gene>
<accession>A0A0G1RWM3</accession>
<dbReference type="Pfam" id="PF08757">
    <property type="entry name" value="CotH"/>
    <property type="match status" value="1"/>
</dbReference>
<protein>
    <submittedName>
        <fullName evidence="1">Uncharacterized protein</fullName>
    </submittedName>
</protein>
<evidence type="ECO:0000313" key="2">
    <source>
        <dbReference type="Proteomes" id="UP000033860"/>
    </source>
</evidence>
<name>A0A0G1RWM3_9BACT</name>
<dbReference type="EMBL" id="LCNT01000002">
    <property type="protein sequence ID" value="KKU61704.1"/>
    <property type="molecule type" value="Genomic_DNA"/>
</dbReference>
<comment type="caution">
    <text evidence="1">The sequence shown here is derived from an EMBL/GenBank/DDBJ whole genome shotgun (WGS) entry which is preliminary data.</text>
</comment>
<dbReference type="InterPro" id="IPR014867">
    <property type="entry name" value="Spore_coat_CotH_CotH2/3/7"/>
</dbReference>
<dbReference type="AlphaFoldDB" id="A0A0G1RWM3"/>